<dbReference type="Pfam" id="PF00076">
    <property type="entry name" value="RRM_1"/>
    <property type="match status" value="3"/>
</dbReference>
<dbReference type="InterPro" id="IPR050666">
    <property type="entry name" value="ESRP"/>
</dbReference>
<dbReference type="Proteomes" id="UP001558652">
    <property type="component" value="Unassembled WGS sequence"/>
</dbReference>
<evidence type="ECO:0000259" key="7">
    <source>
        <dbReference type="PROSITE" id="PS50102"/>
    </source>
</evidence>
<gene>
    <name evidence="8" type="ORF">AAG570_002694</name>
</gene>
<evidence type="ECO:0000256" key="4">
    <source>
        <dbReference type="ARBA" id="ARBA00022884"/>
    </source>
</evidence>
<proteinExistence type="predicted"/>
<keyword evidence="2" id="KW-0507">mRNA processing</keyword>
<dbReference type="GO" id="GO:0006397">
    <property type="term" value="P:mRNA processing"/>
    <property type="evidence" value="ECO:0007669"/>
    <property type="project" value="UniProtKB-KW"/>
</dbReference>
<dbReference type="FunFam" id="3.30.70.330:FF:000131">
    <property type="entry name" value="Heterogeneous nuclear ribonucleoprotein h3 isoform"/>
    <property type="match status" value="1"/>
</dbReference>
<dbReference type="GO" id="GO:0003723">
    <property type="term" value="F:RNA binding"/>
    <property type="evidence" value="ECO:0007669"/>
    <property type="project" value="UniProtKB-UniRule"/>
</dbReference>
<dbReference type="InterPro" id="IPR012677">
    <property type="entry name" value="Nucleotide-bd_a/b_plait_sf"/>
</dbReference>
<feature type="compositionally biased region" description="Low complexity" evidence="6">
    <location>
        <begin position="226"/>
        <end position="241"/>
    </location>
</feature>
<evidence type="ECO:0000256" key="1">
    <source>
        <dbReference type="ARBA" id="ARBA00022553"/>
    </source>
</evidence>
<dbReference type="AlphaFoldDB" id="A0ABD0Y8D5"/>
<evidence type="ECO:0000256" key="5">
    <source>
        <dbReference type="PROSITE-ProRule" id="PRU00176"/>
    </source>
</evidence>
<name>A0ABD0Y8D5_9HEMI</name>
<comment type="caution">
    <text evidence="8">The sequence shown here is derived from an EMBL/GenBank/DDBJ whole genome shotgun (WGS) entry which is preliminary data.</text>
</comment>
<evidence type="ECO:0000313" key="9">
    <source>
        <dbReference type="Proteomes" id="UP001558652"/>
    </source>
</evidence>
<keyword evidence="3" id="KW-0677">Repeat</keyword>
<feature type="region of interest" description="Disordered" evidence="6">
    <location>
        <begin position="373"/>
        <end position="397"/>
    </location>
</feature>
<dbReference type="InterPro" id="IPR035979">
    <property type="entry name" value="RBD_domain_sf"/>
</dbReference>
<feature type="domain" description="RRM" evidence="7">
    <location>
        <begin position="14"/>
        <end position="93"/>
    </location>
</feature>
<protein>
    <recommendedName>
        <fullName evidence="7">RRM domain-containing protein</fullName>
    </recommendedName>
</protein>
<organism evidence="8 9">
    <name type="scientific">Ranatra chinensis</name>
    <dbReference type="NCBI Taxonomy" id="642074"/>
    <lineage>
        <taxon>Eukaryota</taxon>
        <taxon>Metazoa</taxon>
        <taxon>Ecdysozoa</taxon>
        <taxon>Arthropoda</taxon>
        <taxon>Hexapoda</taxon>
        <taxon>Insecta</taxon>
        <taxon>Pterygota</taxon>
        <taxon>Neoptera</taxon>
        <taxon>Paraneoptera</taxon>
        <taxon>Hemiptera</taxon>
        <taxon>Heteroptera</taxon>
        <taxon>Panheteroptera</taxon>
        <taxon>Nepomorpha</taxon>
        <taxon>Nepidae</taxon>
        <taxon>Ranatrinae</taxon>
        <taxon>Ranatra</taxon>
    </lineage>
</organism>
<keyword evidence="4 5" id="KW-0694">RNA-binding</keyword>
<feature type="region of interest" description="Disordered" evidence="6">
    <location>
        <begin position="203"/>
        <end position="244"/>
    </location>
</feature>
<keyword evidence="9" id="KW-1185">Reference proteome</keyword>
<feature type="domain" description="RRM" evidence="7">
    <location>
        <begin position="114"/>
        <end position="191"/>
    </location>
</feature>
<dbReference type="InterPro" id="IPR000504">
    <property type="entry name" value="RRM_dom"/>
</dbReference>
<accession>A0ABD0Y8D5</accession>
<feature type="compositionally biased region" description="Gly residues" evidence="6">
    <location>
        <begin position="375"/>
        <end position="397"/>
    </location>
</feature>
<keyword evidence="1" id="KW-0597">Phosphoprotein</keyword>
<evidence type="ECO:0000313" key="8">
    <source>
        <dbReference type="EMBL" id="KAL1123618.1"/>
    </source>
</evidence>
<evidence type="ECO:0000256" key="3">
    <source>
        <dbReference type="ARBA" id="ARBA00022737"/>
    </source>
</evidence>
<evidence type="ECO:0000256" key="2">
    <source>
        <dbReference type="ARBA" id="ARBA00022664"/>
    </source>
</evidence>
<dbReference type="Gene3D" id="3.30.70.330">
    <property type="match status" value="3"/>
</dbReference>
<reference evidence="8 9" key="1">
    <citation type="submission" date="2024-07" db="EMBL/GenBank/DDBJ databases">
        <title>Chromosome-level genome assembly of the water stick insect Ranatra chinensis (Heteroptera: Nepidae).</title>
        <authorList>
            <person name="Liu X."/>
        </authorList>
    </citation>
    <scope>NUCLEOTIDE SEQUENCE [LARGE SCALE GENOMIC DNA]</scope>
    <source>
        <strain evidence="8">Cailab_2021Rc</strain>
        <tissue evidence="8">Muscle</tissue>
    </source>
</reference>
<dbReference type="EMBL" id="JBFDAA010000012">
    <property type="protein sequence ID" value="KAL1123618.1"/>
    <property type="molecule type" value="Genomic_DNA"/>
</dbReference>
<dbReference type="SMART" id="SM00360">
    <property type="entry name" value="RRM"/>
    <property type="match status" value="3"/>
</dbReference>
<dbReference type="CDD" id="cd12503">
    <property type="entry name" value="RRM1_hnRNPH_GRSF1_like"/>
    <property type="match status" value="1"/>
</dbReference>
<sequence>MGQSGRDSPHDDGYVVKVRGLPWSTTEEDIVKFFSECNIKNGKHGVQMTLSREGRPSGEAYIEMETMDDVELACKRDRDYMGHRYIEVFKAHKSEMEWVVERCGHNMEQSRDDACVRLRGLPFDCNIDEIVNFFRGLEVVGNGIILATDNSGRPTGEAYVQFVNKDTAEKALHKHKEKIGHRYIEIFRSSIAEAKLAAGPKMRSGYGGMNQRHAPYDRNERFGGPNRYNNANMGRNNQRNFRGGGGYNDYDDGPWEGGGGGGGGGMMRGGGGGIKPLMASLDRGGGGGGGFGSSGGPAHCIHMRGLPFRATQGDIADFFRPIMPVSIRILYDNQGRPSGEADVDFACHEDAVKAMTKDKSHMQHRYIELFMDSTPGGGGNGGGGGGDRGGFGGGSGGGNFNNRSKFSEYTQYIVIS</sequence>
<dbReference type="CDD" id="cd12506">
    <property type="entry name" value="RRM3_hnRNPH_CRSF1_like"/>
    <property type="match status" value="1"/>
</dbReference>
<dbReference type="PROSITE" id="PS50102">
    <property type="entry name" value="RRM"/>
    <property type="match status" value="2"/>
</dbReference>
<dbReference type="SUPFAM" id="SSF54928">
    <property type="entry name" value="RNA-binding domain, RBD"/>
    <property type="match status" value="3"/>
</dbReference>
<evidence type="ECO:0000256" key="6">
    <source>
        <dbReference type="SAM" id="MobiDB-lite"/>
    </source>
</evidence>
<dbReference type="FunFam" id="3.30.70.330:FF:000071">
    <property type="entry name" value="heterogeneous nuclear ribonucleoprotein H isoform X1"/>
    <property type="match status" value="1"/>
</dbReference>
<dbReference type="PANTHER" id="PTHR13976">
    <property type="entry name" value="HETEROGENEOUS NUCLEAR RIBONUCLEOPROTEIN-RELATED"/>
    <property type="match status" value="1"/>
</dbReference>